<comment type="caution">
    <text evidence="4">The sequence shown here is derived from an EMBL/GenBank/DDBJ whole genome shotgun (WGS) entry which is preliminary data.</text>
</comment>
<feature type="chain" id="PRO_5039169101" description="DUF3048 domain-containing protein" evidence="1">
    <location>
        <begin position="22"/>
        <end position="339"/>
    </location>
</feature>
<keyword evidence="1" id="KW-0732">Signal</keyword>
<gene>
    <name evidence="4" type="ORF">FHX76_001642</name>
</gene>
<dbReference type="Pfam" id="PF17479">
    <property type="entry name" value="DUF3048_C"/>
    <property type="match status" value="1"/>
</dbReference>
<evidence type="ECO:0000259" key="3">
    <source>
        <dbReference type="Pfam" id="PF17479"/>
    </source>
</evidence>
<dbReference type="InterPro" id="IPR023158">
    <property type="entry name" value="YerB-like_sf"/>
</dbReference>
<accession>A0A7X5R147</accession>
<dbReference type="AlphaFoldDB" id="A0A7X5R147"/>
<evidence type="ECO:0000256" key="1">
    <source>
        <dbReference type="SAM" id="SignalP"/>
    </source>
</evidence>
<dbReference type="RefSeq" id="WP_167149663.1">
    <property type="nucleotide sequence ID" value="NZ_JAAMOX010000001.1"/>
</dbReference>
<dbReference type="SUPFAM" id="SSF159774">
    <property type="entry name" value="YerB-like"/>
    <property type="match status" value="1"/>
</dbReference>
<protein>
    <recommendedName>
        <fullName evidence="6">DUF3048 domain-containing protein</fullName>
    </recommendedName>
</protein>
<reference evidence="4 5" key="1">
    <citation type="submission" date="2020-02" db="EMBL/GenBank/DDBJ databases">
        <title>Sequencing the genomes of 1000 actinobacteria strains.</title>
        <authorList>
            <person name="Klenk H.-P."/>
        </authorList>
    </citation>
    <scope>NUCLEOTIDE SEQUENCE [LARGE SCALE GENOMIC DNA]</scope>
    <source>
        <strain evidence="4 5">DSM 27960</strain>
    </source>
</reference>
<feature type="signal peptide" evidence="1">
    <location>
        <begin position="1"/>
        <end position="21"/>
    </location>
</feature>
<keyword evidence="5" id="KW-1185">Reference proteome</keyword>
<dbReference type="Proteomes" id="UP000541033">
    <property type="component" value="Unassembled WGS sequence"/>
</dbReference>
<evidence type="ECO:0000259" key="2">
    <source>
        <dbReference type="Pfam" id="PF11258"/>
    </source>
</evidence>
<dbReference type="Pfam" id="PF11258">
    <property type="entry name" value="DUF3048"/>
    <property type="match status" value="1"/>
</dbReference>
<feature type="domain" description="DUF3048" evidence="2">
    <location>
        <begin position="58"/>
        <end position="184"/>
    </location>
</feature>
<dbReference type="Gene3D" id="3.50.90.10">
    <property type="entry name" value="YerB-like"/>
    <property type="match status" value="1"/>
</dbReference>
<dbReference type="EMBL" id="JAAMOX010000001">
    <property type="protein sequence ID" value="NIH53774.1"/>
    <property type="molecule type" value="Genomic_DNA"/>
</dbReference>
<name>A0A7X5R147_9MICO</name>
<dbReference type="InterPro" id="IPR035328">
    <property type="entry name" value="DUF3048_C"/>
</dbReference>
<sequence length="339" mass="35948">MRTSNRLLRLAVVGAAAAVFAAGCAPATPKDAPEATGEYASSYTVPAERVLAPLRGTAVEVAPENPSLAVKIDNHEEARPHYGLNSTDLVFEELVEGGLTRYVAVFQSSVPETVGPVRSIRPMDPDIISPMGGLVAYSGGADQFVAKMRDAPVVNILDDAGDPYFDRGVDRIAPHNLLLRAQEAVAAHADIPAPQQQFAYSIDQGTSSAARLGAPVNSLSLTFSPERFPSWSWNAEAGVYLRSQEGSADVGMDGAQHQSTNVVVLKVPVERGDVPFTQLTGTGEAWFSSAGKTVQGSWAKGTRDEPLRFVDASGFTVQLAPGNTWIEMIPADEGTIVTE</sequence>
<feature type="domain" description="DUF3048" evidence="3">
    <location>
        <begin position="221"/>
        <end position="326"/>
    </location>
</feature>
<evidence type="ECO:0000313" key="4">
    <source>
        <dbReference type="EMBL" id="NIH53774.1"/>
    </source>
</evidence>
<proteinExistence type="predicted"/>
<organism evidence="4 5">
    <name type="scientific">Lysinibacter cavernae</name>
    <dbReference type="NCBI Taxonomy" id="1640652"/>
    <lineage>
        <taxon>Bacteria</taxon>
        <taxon>Bacillati</taxon>
        <taxon>Actinomycetota</taxon>
        <taxon>Actinomycetes</taxon>
        <taxon>Micrococcales</taxon>
        <taxon>Microbacteriaceae</taxon>
        <taxon>Lysinibacter</taxon>
    </lineage>
</organism>
<evidence type="ECO:0000313" key="5">
    <source>
        <dbReference type="Proteomes" id="UP000541033"/>
    </source>
</evidence>
<evidence type="ECO:0008006" key="6">
    <source>
        <dbReference type="Google" id="ProtNLM"/>
    </source>
</evidence>
<dbReference type="InterPro" id="IPR021416">
    <property type="entry name" value="DUF3048_N"/>
</dbReference>
<dbReference type="PROSITE" id="PS51257">
    <property type="entry name" value="PROKAR_LIPOPROTEIN"/>
    <property type="match status" value="1"/>
</dbReference>